<evidence type="ECO:0008006" key="5">
    <source>
        <dbReference type="Google" id="ProtNLM"/>
    </source>
</evidence>
<feature type="region of interest" description="Disordered" evidence="1">
    <location>
        <begin position="399"/>
        <end position="424"/>
    </location>
</feature>
<feature type="compositionally biased region" description="Basic residues" evidence="1">
    <location>
        <begin position="613"/>
        <end position="623"/>
    </location>
</feature>
<dbReference type="Proteomes" id="UP000030693">
    <property type="component" value="Unassembled WGS sequence"/>
</dbReference>
<evidence type="ECO:0000256" key="2">
    <source>
        <dbReference type="SAM" id="SignalP"/>
    </source>
</evidence>
<feature type="compositionally biased region" description="Acidic residues" evidence="1">
    <location>
        <begin position="643"/>
        <end position="653"/>
    </location>
</feature>
<feature type="compositionally biased region" description="Low complexity" evidence="1">
    <location>
        <begin position="797"/>
        <end position="811"/>
    </location>
</feature>
<feature type="chain" id="PRO_5001572067" description="PIN domain-containing protein" evidence="2">
    <location>
        <begin position="27"/>
        <end position="971"/>
    </location>
</feature>
<dbReference type="RefSeq" id="XP_009493750.1">
    <property type="nucleotide sequence ID" value="XM_009495475.1"/>
</dbReference>
<dbReference type="EMBL" id="KB932202">
    <property type="protein sequence ID" value="KCV72172.1"/>
    <property type="molecule type" value="Genomic_DNA"/>
</dbReference>
<dbReference type="GeneID" id="20526299"/>
<gene>
    <name evidence="3" type="ORF">H696_01574</name>
</gene>
<feature type="region of interest" description="Disordered" evidence="1">
    <location>
        <begin position="793"/>
        <end position="865"/>
    </location>
</feature>
<evidence type="ECO:0000256" key="1">
    <source>
        <dbReference type="SAM" id="MobiDB-lite"/>
    </source>
</evidence>
<organism evidence="3">
    <name type="scientific">Fonticula alba</name>
    <name type="common">Slime mold</name>
    <dbReference type="NCBI Taxonomy" id="691883"/>
    <lineage>
        <taxon>Eukaryota</taxon>
        <taxon>Rotosphaerida</taxon>
        <taxon>Fonticulaceae</taxon>
        <taxon>Fonticula</taxon>
    </lineage>
</organism>
<keyword evidence="2" id="KW-0732">Signal</keyword>
<keyword evidence="4" id="KW-1185">Reference proteome</keyword>
<feature type="region of interest" description="Disordered" evidence="1">
    <location>
        <begin position="600"/>
        <end position="697"/>
    </location>
</feature>
<feature type="compositionally biased region" description="Low complexity" evidence="1">
    <location>
        <begin position="821"/>
        <end position="831"/>
    </location>
</feature>
<evidence type="ECO:0000313" key="4">
    <source>
        <dbReference type="Proteomes" id="UP000030693"/>
    </source>
</evidence>
<dbReference type="AlphaFoldDB" id="A0A058ZFB5"/>
<feature type="signal peptide" evidence="2">
    <location>
        <begin position="1"/>
        <end position="26"/>
    </location>
</feature>
<proteinExistence type="predicted"/>
<feature type="compositionally biased region" description="Low complexity" evidence="1">
    <location>
        <begin position="413"/>
        <end position="424"/>
    </location>
</feature>
<feature type="region of interest" description="Disordered" evidence="1">
    <location>
        <begin position="934"/>
        <end position="953"/>
    </location>
</feature>
<name>A0A058ZFB5_FONAL</name>
<reference evidence="3" key="1">
    <citation type="submission" date="2013-04" db="EMBL/GenBank/DDBJ databases">
        <title>The Genome Sequence of Fonticula alba ATCC 38817.</title>
        <authorList>
            <consortium name="The Broad Institute Genomics Platform"/>
            <person name="Russ C."/>
            <person name="Cuomo C."/>
            <person name="Burger G."/>
            <person name="Gray M.W."/>
            <person name="Holland P.W.H."/>
            <person name="King N."/>
            <person name="Lang F.B.F."/>
            <person name="Roger A.J."/>
            <person name="Ruiz-Trillo I."/>
            <person name="Brown M."/>
            <person name="Walker B."/>
            <person name="Young S."/>
            <person name="Zeng Q."/>
            <person name="Gargeya S."/>
            <person name="Fitzgerald M."/>
            <person name="Haas B."/>
            <person name="Abouelleil A."/>
            <person name="Allen A.W."/>
            <person name="Alvarado L."/>
            <person name="Arachchi H.M."/>
            <person name="Berlin A.M."/>
            <person name="Chapman S.B."/>
            <person name="Gainer-Dewar J."/>
            <person name="Goldberg J."/>
            <person name="Griggs A."/>
            <person name="Gujja S."/>
            <person name="Hansen M."/>
            <person name="Howarth C."/>
            <person name="Imamovic A."/>
            <person name="Ireland A."/>
            <person name="Larimer J."/>
            <person name="McCowan C."/>
            <person name="Murphy C."/>
            <person name="Pearson M."/>
            <person name="Poon T.W."/>
            <person name="Priest M."/>
            <person name="Roberts A."/>
            <person name="Saif S."/>
            <person name="Shea T."/>
            <person name="Sisk P."/>
            <person name="Sykes S."/>
            <person name="Wortman J."/>
            <person name="Nusbaum C."/>
            <person name="Birren B."/>
        </authorList>
    </citation>
    <scope>NUCLEOTIDE SEQUENCE [LARGE SCALE GENOMIC DNA]</scope>
    <source>
        <strain evidence="3">ATCC 38817</strain>
    </source>
</reference>
<sequence>MSGHLAATVASCLAFIDLGHLLLAYSASLDAVLNSFSNVATSSLAEELLARSVDLVVELAQVASVLSLNLPAIRLWLRSAEAGRIAPPPRWTPFARSIFRAVLGAGPLSDRPYSRLLTRCCAGSCDRGAELLAAEGGPPCWPGLGRLLRAAADTAGQVDDLLYRLAGRPVRDLGRPADALPLEDLLLGLCPGVSKLAQSEEPPMVSPFLAAGLGLAFLGSLRQQELPRSQAPDRLAAPPPGSLLHGLTAALPLEAPSDRPIAPPAVWRCFPLAFLQSSMVPLHLAAPLGCGGDPGGRTVEVTASMTAIAPSQATDLGLLAACQVSLLAELRERLAQASQLVADRLPQVCSGPEAGPLAEATTKITLPTGPPARPPKAASAVVLENRQILQALCSNPTDAGASACPSTPGGQMSPPAAHHSLAQSSAAPSIPANARLNLHGRTLVVADTNILLQSAQAVWRMLSLKSFILLVPSLVLSELVDYGQASDSQARQVFGVLFTLSEFAATTTAADPAGGVFILSPVGQLFYMPPLPKSLRDIGPAAAAEAAAAAGEADNPAMSTAAPLDLPNASGDRPLAVELALQLKAVSNWVWKIARGAPWMPVSADHQPGGRLSHTRRSRRRPRSMPGTRSGNGAGGSTPPPAGDDDDDDADSPPEEHDGGDDHGEEEEDTLRPGRSTADSRSPSPVPVPVQQPALAAPPVLHSTKKLLVRHLHHFRRSPFSTTIDSNQPVDTIITDSLASLLGRSWNLLPLLLDLPSAGADPQASEGAPGAAAVHASRSCPALPEVAHTLGRLGLFSPPQSGSPGRGPPARRSGRRRGDDASALQQQQQQPSPSPPPQQKPPSSSLGNGGGGGGGGGGGAAPDAGPAGWRQIDIVAILLTHDKAMNLKARTRFADARLATQITSVAGLKVWVMQQGAERAFLDALSHHPAAVGDAATRGGGGHSGNGASAAAGDNPLLIYRGRHRESPQTS</sequence>
<protein>
    <recommendedName>
        <fullName evidence="5">PIN domain-containing protein</fullName>
    </recommendedName>
</protein>
<accession>A0A058ZFB5</accession>
<evidence type="ECO:0000313" key="3">
    <source>
        <dbReference type="EMBL" id="KCV72172.1"/>
    </source>
</evidence>
<feature type="compositionally biased region" description="Gly residues" evidence="1">
    <location>
        <begin position="847"/>
        <end position="860"/>
    </location>
</feature>